<organism evidence="1 2">
    <name type="scientific">Aerococcus urinaeequi</name>
    <dbReference type="NCBI Taxonomy" id="51665"/>
    <lineage>
        <taxon>Bacteria</taxon>
        <taxon>Bacillati</taxon>
        <taxon>Bacillota</taxon>
        <taxon>Bacilli</taxon>
        <taxon>Lactobacillales</taxon>
        <taxon>Aerococcaceae</taxon>
        <taxon>Aerococcus</taxon>
    </lineage>
</organism>
<sequence length="197" mass="23946">MRNIDKRLDLIKDKIHEETFIDGRGLGNELSFYIFDYDPKDELKVRDHVDYLINDYFKPSHHNRRIIEFNLYEMFLDITKEKNIYDKIFKMEEKEGKEFLYRALTTFARPEIFLEKIKKEKSDHNVLFITGVGQIYPIVRTHNILNNLQDILEDKTPVILFYPGQYNEQELQLFNKLEAENYYRAFRLVEDFKEEPF</sequence>
<dbReference type="Pfam" id="PF08747">
    <property type="entry name" value="BrxB"/>
    <property type="match status" value="1"/>
</dbReference>
<dbReference type="Proteomes" id="UP000595091">
    <property type="component" value="Chromosome"/>
</dbReference>
<accession>A0A7M1KUP2</accession>
<dbReference type="RefSeq" id="WP_197559021.1">
    <property type="nucleotide sequence ID" value="NZ_CP063065.1"/>
</dbReference>
<dbReference type="InterPro" id="IPR014858">
    <property type="entry name" value="BrxB"/>
</dbReference>
<dbReference type="EMBL" id="CP063065">
    <property type="protein sequence ID" value="QOQ79902.1"/>
    <property type="molecule type" value="Genomic_DNA"/>
</dbReference>
<gene>
    <name evidence="1" type="ORF">IMX20_04305</name>
</gene>
<protein>
    <submittedName>
        <fullName evidence="1">DUF1788 domain-containing protein</fullName>
    </submittedName>
</protein>
<evidence type="ECO:0000313" key="2">
    <source>
        <dbReference type="Proteomes" id="UP000595091"/>
    </source>
</evidence>
<reference evidence="1 2" key="1">
    <citation type="submission" date="2020-10" db="EMBL/GenBank/DDBJ databases">
        <title>Plasmid carrying two tetracycline resistance determinant.</title>
        <authorList>
            <person name="Yang Q."/>
        </authorList>
    </citation>
    <scope>NUCLEOTIDE SEQUENCE [LARGE SCALE GENOMIC DNA]</scope>
    <source>
        <strain evidence="1 2">T43</strain>
    </source>
</reference>
<proteinExistence type="predicted"/>
<evidence type="ECO:0000313" key="1">
    <source>
        <dbReference type="EMBL" id="QOQ79902.1"/>
    </source>
</evidence>
<dbReference type="AlphaFoldDB" id="A0A7M1KUP2"/>
<name>A0A7M1KUP2_9LACT</name>